<proteinExistence type="predicted"/>
<evidence type="ECO:0000256" key="1">
    <source>
        <dbReference type="SAM" id="MobiDB-lite"/>
    </source>
</evidence>
<evidence type="ECO:0000313" key="2">
    <source>
        <dbReference type="EMBL" id="MEN2470174.1"/>
    </source>
</evidence>
<dbReference type="Proteomes" id="UP001466933">
    <property type="component" value="Unassembled WGS sequence"/>
</dbReference>
<protein>
    <submittedName>
        <fullName evidence="2">Uncharacterized protein</fullName>
    </submittedName>
</protein>
<keyword evidence="3" id="KW-1185">Reference proteome</keyword>
<dbReference type="RefSeq" id="WP_129514164.1">
    <property type="nucleotide sequence ID" value="NZ_JBCPYA010000002.1"/>
</dbReference>
<accession>A0ABU9WE93</accession>
<name>A0ABU9WE93_9BURK</name>
<comment type="caution">
    <text evidence="2">The sequence shown here is derived from an EMBL/GenBank/DDBJ whole genome shotgun (WGS) entry which is preliminary data.</text>
</comment>
<organism evidence="2 3">
    <name type="scientific">Burkholderia theae</name>
    <dbReference type="NCBI Taxonomy" id="3143496"/>
    <lineage>
        <taxon>Bacteria</taxon>
        <taxon>Pseudomonadati</taxon>
        <taxon>Pseudomonadota</taxon>
        <taxon>Betaproteobacteria</taxon>
        <taxon>Burkholderiales</taxon>
        <taxon>Burkholderiaceae</taxon>
        <taxon>Burkholderia</taxon>
    </lineage>
</organism>
<sequence length="81" mass="8887">MLHKSVRSSGAFATLNVGERCKEAQSGHVSKRLNMKNAFDYPRAMRAFRHAGDAVPGHNDVQRAPGRTATPRSARAKPMRA</sequence>
<gene>
    <name evidence="2" type="ORF">VOI36_09735</name>
</gene>
<evidence type="ECO:0000313" key="3">
    <source>
        <dbReference type="Proteomes" id="UP001466933"/>
    </source>
</evidence>
<feature type="region of interest" description="Disordered" evidence="1">
    <location>
        <begin position="53"/>
        <end position="81"/>
    </location>
</feature>
<feature type="region of interest" description="Disordered" evidence="1">
    <location>
        <begin position="1"/>
        <end position="20"/>
    </location>
</feature>
<reference evidence="2 3" key="1">
    <citation type="submission" date="2024-05" db="EMBL/GenBank/DDBJ databases">
        <title>Burkholderia sp. Nov. a novel bacteria isolated from rhizosphere soil of Camellia sinensis.</title>
        <authorList>
            <person name="Dong Y."/>
        </authorList>
    </citation>
    <scope>NUCLEOTIDE SEQUENCE [LARGE SCALE GENOMIC DNA]</scope>
    <source>
        <strain evidence="2 3">GS2Y</strain>
    </source>
</reference>
<dbReference type="EMBL" id="JBCPYA010000002">
    <property type="protein sequence ID" value="MEN2470174.1"/>
    <property type="molecule type" value="Genomic_DNA"/>
</dbReference>